<dbReference type="EMBL" id="NPDP01000036">
    <property type="protein sequence ID" value="PJZ28607.1"/>
    <property type="molecule type" value="Genomic_DNA"/>
</dbReference>
<feature type="transmembrane region" description="Helical" evidence="6">
    <location>
        <begin position="123"/>
        <end position="144"/>
    </location>
</feature>
<evidence type="ECO:0000313" key="7">
    <source>
        <dbReference type="EMBL" id="AYV57539.1"/>
    </source>
</evidence>
<evidence type="ECO:0000256" key="3">
    <source>
        <dbReference type="ARBA" id="ARBA00022692"/>
    </source>
</evidence>
<comment type="subcellular location">
    <subcellularLocation>
        <location evidence="1">Cell membrane</location>
        <topology evidence="1">Multi-pass membrane protein</topology>
    </subcellularLocation>
</comment>
<sequence>MKIPSIQLNPNSIRSFFHKWKEEFVPPKILDKYLFGEFFKIFIGTVVLLTGIMLLSLVNDNMRNFTATKAPRYHVALFLLYSLPKIISTTVVSMSLMFSICFTVGQFSVNKELVSMMAAGVSFFRIVTPLILFGILMWVVMLLGTEFIVRPVNKLAKIEHDTLTEGMGTLANSVYQFHVKGKEGFYYLYFYDPDKDEINGGFNYIRLRPDGSPETVISSLKAKYNYESRLWKMKKVEEWHFDNDLKLSSQESFDEKEYELPEDPTYFKVPAGSVEEMNLFQLGEEEKRRIQKGLSYGDVLTEKHSVFALPMMTIIVTLIGTIAGYFTKKTAGVASLGITIGVVLIYYIFNSAGKSLGENGVIPPFLGVWVTPGLFLGLCLWMFRKMNL</sequence>
<evidence type="ECO:0000256" key="6">
    <source>
        <dbReference type="SAM" id="Phobius"/>
    </source>
</evidence>
<dbReference type="AlphaFoldDB" id="A0A2M9XSM6"/>
<evidence type="ECO:0000256" key="4">
    <source>
        <dbReference type="ARBA" id="ARBA00022989"/>
    </source>
</evidence>
<dbReference type="PANTHER" id="PTHR33529">
    <property type="entry name" value="SLR0882 PROTEIN-RELATED"/>
    <property type="match status" value="1"/>
</dbReference>
<evidence type="ECO:0000313" key="10">
    <source>
        <dbReference type="Proteomes" id="UP000276407"/>
    </source>
</evidence>
<dbReference type="Pfam" id="PF03739">
    <property type="entry name" value="LptF_LptG"/>
    <property type="match status" value="1"/>
</dbReference>
<keyword evidence="9" id="KW-1185">Reference proteome</keyword>
<feature type="transmembrane region" description="Helical" evidence="6">
    <location>
        <begin position="38"/>
        <end position="58"/>
    </location>
</feature>
<evidence type="ECO:0000313" key="9">
    <source>
        <dbReference type="Proteomes" id="UP000231919"/>
    </source>
</evidence>
<feature type="transmembrane region" description="Helical" evidence="6">
    <location>
        <begin position="333"/>
        <end position="349"/>
    </location>
</feature>
<organism evidence="7 10">
    <name type="scientific">Leptospira kmetyi</name>
    <dbReference type="NCBI Taxonomy" id="408139"/>
    <lineage>
        <taxon>Bacteria</taxon>
        <taxon>Pseudomonadati</taxon>
        <taxon>Spirochaetota</taxon>
        <taxon>Spirochaetia</taxon>
        <taxon>Leptospirales</taxon>
        <taxon>Leptospiraceae</taxon>
        <taxon>Leptospira</taxon>
    </lineage>
</organism>
<dbReference type="EMBL" id="CP033614">
    <property type="protein sequence ID" value="AYV57539.1"/>
    <property type="molecule type" value="Genomic_DNA"/>
</dbReference>
<reference evidence="8 9" key="1">
    <citation type="submission" date="2017-07" db="EMBL/GenBank/DDBJ databases">
        <title>Leptospira spp. isolated from tropical soils.</title>
        <authorList>
            <person name="Thibeaux R."/>
            <person name="Iraola G."/>
            <person name="Ferres I."/>
            <person name="Bierque E."/>
            <person name="Girault D."/>
            <person name="Soupe-Gilbert M.-E."/>
            <person name="Picardeau M."/>
            <person name="Goarant C."/>
        </authorList>
    </citation>
    <scope>NUCLEOTIDE SEQUENCE [LARGE SCALE GENOMIC DNA]</scope>
    <source>
        <strain evidence="8 9">JW2-C-B1</strain>
    </source>
</reference>
<dbReference type="InterPro" id="IPR005495">
    <property type="entry name" value="LptG/LptF_permease"/>
</dbReference>
<evidence type="ECO:0000256" key="2">
    <source>
        <dbReference type="ARBA" id="ARBA00022475"/>
    </source>
</evidence>
<evidence type="ECO:0000256" key="1">
    <source>
        <dbReference type="ARBA" id="ARBA00004651"/>
    </source>
</evidence>
<accession>A0A2M9XSM6</accession>
<dbReference type="Proteomes" id="UP000231919">
    <property type="component" value="Unassembled WGS sequence"/>
</dbReference>
<name>A0A2M9XSM6_9LEPT</name>
<evidence type="ECO:0000256" key="5">
    <source>
        <dbReference type="ARBA" id="ARBA00023136"/>
    </source>
</evidence>
<dbReference type="OrthoDB" id="306074at2"/>
<protein>
    <submittedName>
        <fullName evidence="7">YjgP/YjgQ family permease</fullName>
    </submittedName>
</protein>
<proteinExistence type="predicted"/>
<dbReference type="PANTHER" id="PTHR33529:SF6">
    <property type="entry name" value="YJGP_YJGQ FAMILY PERMEASE"/>
    <property type="match status" value="1"/>
</dbReference>
<keyword evidence="2" id="KW-1003">Cell membrane</keyword>
<evidence type="ECO:0000313" key="8">
    <source>
        <dbReference type="EMBL" id="PJZ28607.1"/>
    </source>
</evidence>
<keyword evidence="4 6" id="KW-1133">Transmembrane helix</keyword>
<dbReference type="RefSeq" id="WP_040913719.1">
    <property type="nucleotide sequence ID" value="NZ_CP033614.1"/>
</dbReference>
<dbReference type="Proteomes" id="UP000276407">
    <property type="component" value="Chromosome 1"/>
</dbReference>
<dbReference type="GO" id="GO:0043190">
    <property type="term" value="C:ATP-binding cassette (ABC) transporter complex"/>
    <property type="evidence" value="ECO:0007669"/>
    <property type="project" value="TreeGrafter"/>
</dbReference>
<feature type="transmembrane region" description="Helical" evidence="6">
    <location>
        <begin position="78"/>
        <end position="102"/>
    </location>
</feature>
<feature type="transmembrane region" description="Helical" evidence="6">
    <location>
        <begin position="307"/>
        <end position="326"/>
    </location>
</feature>
<gene>
    <name evidence="8" type="ORF">CH378_17195</name>
    <name evidence="7" type="ORF">EFP84_13340</name>
</gene>
<reference evidence="7 10" key="2">
    <citation type="submission" date="2018-11" db="EMBL/GenBank/DDBJ databases">
        <title>Complete genome sequence of Leptospira kmetyi isolate LS 001/16 from soil sample associated with a leptospirosis patient in Kelantan.</title>
        <authorList>
            <person name="Muhammad Yusoff F."/>
            <person name="Muhammad Yusoff S."/>
            <person name="Ahmad M.N."/>
            <person name="Yusof N.Y."/>
            <person name="Aziah I."/>
        </authorList>
    </citation>
    <scope>NUCLEOTIDE SEQUENCE [LARGE SCALE GENOMIC DNA]</scope>
    <source>
        <strain evidence="7 10">LS 001/16</strain>
    </source>
</reference>
<feature type="transmembrane region" description="Helical" evidence="6">
    <location>
        <begin position="361"/>
        <end position="383"/>
    </location>
</feature>
<keyword evidence="3 6" id="KW-0812">Transmembrane</keyword>
<dbReference type="GO" id="GO:0015920">
    <property type="term" value="P:lipopolysaccharide transport"/>
    <property type="evidence" value="ECO:0007669"/>
    <property type="project" value="TreeGrafter"/>
</dbReference>
<dbReference type="KEGG" id="lkm:EFP84_13340"/>
<keyword evidence="5 6" id="KW-0472">Membrane</keyword>